<proteinExistence type="predicted"/>
<evidence type="ECO:0000313" key="3">
    <source>
        <dbReference type="EMBL" id="KAF5827966.1"/>
    </source>
</evidence>
<dbReference type="SUPFAM" id="SSF55031">
    <property type="entry name" value="Bacterial exopeptidase dimerisation domain"/>
    <property type="match status" value="1"/>
</dbReference>
<dbReference type="NCBIfam" id="TIGR01891">
    <property type="entry name" value="amidohydrolases"/>
    <property type="match status" value="1"/>
</dbReference>
<dbReference type="EMBL" id="MU070389">
    <property type="protein sequence ID" value="KAF5827966.1"/>
    <property type="molecule type" value="Genomic_DNA"/>
</dbReference>
<dbReference type="InterPro" id="IPR017439">
    <property type="entry name" value="Amidohydrolase"/>
</dbReference>
<name>A0ABQ7G043_DUNSA</name>
<keyword evidence="1" id="KW-0732">Signal</keyword>
<dbReference type="InterPro" id="IPR011650">
    <property type="entry name" value="Peptidase_M20_dimer"/>
</dbReference>
<feature type="signal peptide" evidence="1">
    <location>
        <begin position="1"/>
        <end position="23"/>
    </location>
</feature>
<evidence type="ECO:0000256" key="1">
    <source>
        <dbReference type="SAM" id="SignalP"/>
    </source>
</evidence>
<evidence type="ECO:0000313" key="4">
    <source>
        <dbReference type="Proteomes" id="UP000815325"/>
    </source>
</evidence>
<accession>A0ABQ7G043</accession>
<reference evidence="3" key="1">
    <citation type="submission" date="2017-08" db="EMBL/GenBank/DDBJ databases">
        <authorList>
            <person name="Polle J.E."/>
            <person name="Barry K."/>
            <person name="Cushman J."/>
            <person name="Schmutz J."/>
            <person name="Tran D."/>
            <person name="Hathwaick L.T."/>
            <person name="Yim W.C."/>
            <person name="Jenkins J."/>
            <person name="Mckie-Krisberg Z.M."/>
            <person name="Prochnik S."/>
            <person name="Lindquist E."/>
            <person name="Dockter R.B."/>
            <person name="Adam C."/>
            <person name="Molina H."/>
            <person name="Bunkerborg J."/>
            <person name="Jin E."/>
            <person name="Buchheim M."/>
            <person name="Magnuson J."/>
        </authorList>
    </citation>
    <scope>NUCLEOTIDE SEQUENCE</scope>
    <source>
        <strain evidence="3">CCAP 19/18</strain>
    </source>
</reference>
<dbReference type="Proteomes" id="UP000815325">
    <property type="component" value="Unassembled WGS sequence"/>
</dbReference>
<dbReference type="Gene3D" id="3.30.70.360">
    <property type="match status" value="1"/>
</dbReference>
<dbReference type="SUPFAM" id="SSF53187">
    <property type="entry name" value="Zn-dependent exopeptidases"/>
    <property type="match status" value="1"/>
</dbReference>
<dbReference type="Pfam" id="PF07687">
    <property type="entry name" value="M20_dimer"/>
    <property type="match status" value="1"/>
</dbReference>
<gene>
    <name evidence="3" type="ORF">DUNSADRAFT_18450</name>
</gene>
<comment type="caution">
    <text evidence="3">The sequence shown here is derived from an EMBL/GenBank/DDBJ whole genome shotgun (WGS) entry which is preliminary data.</text>
</comment>
<feature type="chain" id="PRO_5047205238" description="Peptidase M20 dimerisation domain-containing protein" evidence="1">
    <location>
        <begin position="24"/>
        <end position="471"/>
    </location>
</feature>
<evidence type="ECO:0000259" key="2">
    <source>
        <dbReference type="Pfam" id="PF07687"/>
    </source>
</evidence>
<protein>
    <recommendedName>
        <fullName evidence="2">Peptidase M20 dimerisation domain-containing protein</fullName>
    </recommendedName>
</protein>
<keyword evidence="4" id="KW-1185">Reference proteome</keyword>
<dbReference type="InterPro" id="IPR002933">
    <property type="entry name" value="Peptidase_M20"/>
</dbReference>
<feature type="domain" description="Peptidase M20 dimerisation" evidence="2">
    <location>
        <begin position="229"/>
        <end position="327"/>
    </location>
</feature>
<dbReference type="PANTHER" id="PTHR11014">
    <property type="entry name" value="PEPTIDASE M20 FAMILY MEMBER"/>
    <property type="match status" value="1"/>
</dbReference>
<organism evidence="3 4">
    <name type="scientific">Dunaliella salina</name>
    <name type="common">Green alga</name>
    <name type="synonym">Protococcus salinus</name>
    <dbReference type="NCBI Taxonomy" id="3046"/>
    <lineage>
        <taxon>Eukaryota</taxon>
        <taxon>Viridiplantae</taxon>
        <taxon>Chlorophyta</taxon>
        <taxon>core chlorophytes</taxon>
        <taxon>Chlorophyceae</taxon>
        <taxon>CS clade</taxon>
        <taxon>Chlamydomonadales</taxon>
        <taxon>Dunaliellaceae</taxon>
        <taxon>Dunaliella</taxon>
    </lineage>
</organism>
<dbReference type="Gene3D" id="3.40.630.10">
    <property type="entry name" value="Zn peptidases"/>
    <property type="match status" value="1"/>
</dbReference>
<dbReference type="PANTHER" id="PTHR11014:SF62">
    <property type="entry name" value="IAA-AMINO ACID HYDROLASE ILR1-LIKE 6"/>
    <property type="match status" value="1"/>
</dbReference>
<dbReference type="InterPro" id="IPR036264">
    <property type="entry name" value="Bact_exopeptidase_dim_dom"/>
</dbReference>
<sequence length="471" mass="49885">MILCSLPFSIVLVTCLVHIPVHAVPPRPVPPPPIAPDDTAESFQSMALGWIAETAMWDNDWIVGIRRKLHGIPELGYNEIKTSAAIKAALDELGIKYKDGYVGGTGIVATIGSKAGPTVALRSDIDALPILEPEGLPFRSEHEGRMHACGHDSHMAMLLGAAKLLKSLEHTLPGTVRLVFQPNEEFGAGGEQIVNQGALDGVDAAFALHIWPLLPSGTLATKPGTIMAGALSFHIKVIGRGGHAAMPHLNADPIVAASAIISSAQTLVSRETSPLGSAVLSVTLLKAGSAYNVIPDVAEFGGTIRTLDHDTMVHLQGRLESLAAAVAAGHGCTTSLDWRLNEQPYYPPTVNDPKVAAMSAAAAAEVLGGEEHVQEAVPSMAGLLGFYEGLYTWVSSGPLHYLGCFCGCKLSHRMLDESLLHKGAAAHVHWQPKPGQPLVDKVACLPIFQHNGRGTAENCPRPVRFHVLLHS</sequence>
<dbReference type="Pfam" id="PF01546">
    <property type="entry name" value="Peptidase_M20"/>
    <property type="match status" value="1"/>
</dbReference>